<dbReference type="PANTHER" id="PTHR11610:SF104">
    <property type="entry name" value="AGAP010328-PA"/>
    <property type="match status" value="1"/>
</dbReference>
<evidence type="ECO:0000256" key="1">
    <source>
        <dbReference type="ARBA" id="ARBA00004613"/>
    </source>
</evidence>
<comment type="subcellular location">
    <subcellularLocation>
        <location evidence="1">Secreted</location>
    </subcellularLocation>
</comment>
<dbReference type="InterPro" id="IPR000734">
    <property type="entry name" value="TAG_lipase"/>
</dbReference>
<dbReference type="GO" id="GO:0017171">
    <property type="term" value="F:serine hydrolase activity"/>
    <property type="evidence" value="ECO:0007669"/>
    <property type="project" value="TreeGrafter"/>
</dbReference>
<dbReference type="AlphaFoldDB" id="B4LNZ5"/>
<dbReference type="GO" id="GO:0016298">
    <property type="term" value="F:lipase activity"/>
    <property type="evidence" value="ECO:0007669"/>
    <property type="project" value="InterPro"/>
</dbReference>
<organism evidence="6 7">
    <name type="scientific">Drosophila virilis</name>
    <name type="common">Fruit fly</name>
    <dbReference type="NCBI Taxonomy" id="7244"/>
    <lineage>
        <taxon>Eukaryota</taxon>
        <taxon>Metazoa</taxon>
        <taxon>Ecdysozoa</taxon>
        <taxon>Arthropoda</taxon>
        <taxon>Hexapoda</taxon>
        <taxon>Insecta</taxon>
        <taxon>Pterygota</taxon>
        <taxon>Neoptera</taxon>
        <taxon>Endopterygota</taxon>
        <taxon>Diptera</taxon>
        <taxon>Brachycera</taxon>
        <taxon>Muscomorpha</taxon>
        <taxon>Ephydroidea</taxon>
        <taxon>Drosophilidae</taxon>
        <taxon>Drosophila</taxon>
    </lineage>
</organism>
<keyword evidence="7" id="KW-1185">Reference proteome</keyword>
<dbReference type="InParanoid" id="B4LNZ5"/>
<feature type="domain" description="Lipase" evidence="5">
    <location>
        <begin position="76"/>
        <end position="241"/>
    </location>
</feature>
<dbReference type="KEGG" id="dvi:6625307"/>
<name>B4LNZ5_DROVI</name>
<dbReference type="SUPFAM" id="SSF53474">
    <property type="entry name" value="alpha/beta-Hydrolases"/>
    <property type="match status" value="1"/>
</dbReference>
<dbReference type="Proteomes" id="UP000008792">
    <property type="component" value="Unassembled WGS sequence"/>
</dbReference>
<protein>
    <recommendedName>
        <fullName evidence="5">Lipase domain-containing protein</fullName>
    </recommendedName>
</protein>
<comment type="similarity">
    <text evidence="2 4">Belongs to the AB hydrolase superfamily. Lipase family.</text>
</comment>
<dbReference type="eggNOG" id="ENOG502TBHA">
    <property type="taxonomic scope" value="Eukaryota"/>
</dbReference>
<evidence type="ECO:0000259" key="5">
    <source>
        <dbReference type="Pfam" id="PF00151"/>
    </source>
</evidence>
<reference evidence="6 7" key="1">
    <citation type="journal article" date="2007" name="Nature">
        <title>Evolution of genes and genomes on the Drosophila phylogeny.</title>
        <authorList>
            <consortium name="Drosophila 12 Genomes Consortium"/>
            <person name="Clark A.G."/>
            <person name="Eisen M.B."/>
            <person name="Smith D.R."/>
            <person name="Bergman C.M."/>
            <person name="Oliver B."/>
            <person name="Markow T.A."/>
            <person name="Kaufman T.C."/>
            <person name="Kellis M."/>
            <person name="Gelbart W."/>
            <person name="Iyer V.N."/>
            <person name="Pollard D.A."/>
            <person name="Sackton T.B."/>
            <person name="Larracuente A.M."/>
            <person name="Singh N.D."/>
            <person name="Abad J.P."/>
            <person name="Abt D.N."/>
            <person name="Adryan B."/>
            <person name="Aguade M."/>
            <person name="Akashi H."/>
            <person name="Anderson W.W."/>
            <person name="Aquadro C.F."/>
            <person name="Ardell D.H."/>
            <person name="Arguello R."/>
            <person name="Artieri C.G."/>
            <person name="Barbash D.A."/>
            <person name="Barker D."/>
            <person name="Barsanti P."/>
            <person name="Batterham P."/>
            <person name="Batzoglou S."/>
            <person name="Begun D."/>
            <person name="Bhutkar A."/>
            <person name="Blanco E."/>
            <person name="Bosak S.A."/>
            <person name="Bradley R.K."/>
            <person name="Brand A.D."/>
            <person name="Brent M.R."/>
            <person name="Brooks A.N."/>
            <person name="Brown R.H."/>
            <person name="Butlin R.K."/>
            <person name="Caggese C."/>
            <person name="Calvi B.R."/>
            <person name="Bernardo de Carvalho A."/>
            <person name="Caspi A."/>
            <person name="Castrezana S."/>
            <person name="Celniker S.E."/>
            <person name="Chang J.L."/>
            <person name="Chapple C."/>
            <person name="Chatterji S."/>
            <person name="Chinwalla A."/>
            <person name="Civetta A."/>
            <person name="Clifton S.W."/>
            <person name="Comeron J.M."/>
            <person name="Costello J.C."/>
            <person name="Coyne J.A."/>
            <person name="Daub J."/>
            <person name="David R.G."/>
            <person name="Delcher A.L."/>
            <person name="Delehaunty K."/>
            <person name="Do C.B."/>
            <person name="Ebling H."/>
            <person name="Edwards K."/>
            <person name="Eickbush T."/>
            <person name="Evans J.D."/>
            <person name="Filipski A."/>
            <person name="Findeiss S."/>
            <person name="Freyhult E."/>
            <person name="Fulton L."/>
            <person name="Fulton R."/>
            <person name="Garcia A.C."/>
            <person name="Gardiner A."/>
            <person name="Garfield D.A."/>
            <person name="Garvin B.E."/>
            <person name="Gibson G."/>
            <person name="Gilbert D."/>
            <person name="Gnerre S."/>
            <person name="Godfrey J."/>
            <person name="Good R."/>
            <person name="Gotea V."/>
            <person name="Gravely B."/>
            <person name="Greenberg A.J."/>
            <person name="Griffiths-Jones S."/>
            <person name="Gross S."/>
            <person name="Guigo R."/>
            <person name="Gustafson E.A."/>
            <person name="Haerty W."/>
            <person name="Hahn M.W."/>
            <person name="Halligan D.L."/>
            <person name="Halpern A.L."/>
            <person name="Halter G.M."/>
            <person name="Han M.V."/>
            <person name="Heger A."/>
            <person name="Hillier L."/>
            <person name="Hinrichs A.S."/>
            <person name="Holmes I."/>
            <person name="Hoskins R.A."/>
            <person name="Hubisz M.J."/>
            <person name="Hultmark D."/>
            <person name="Huntley M.A."/>
            <person name="Jaffe D.B."/>
            <person name="Jagadeeshan S."/>
            <person name="Jeck W.R."/>
            <person name="Johnson J."/>
            <person name="Jones C.D."/>
            <person name="Jordan W.C."/>
            <person name="Karpen G.H."/>
            <person name="Kataoka E."/>
            <person name="Keightley P.D."/>
            <person name="Kheradpour P."/>
            <person name="Kirkness E.F."/>
            <person name="Koerich L.B."/>
            <person name="Kristiansen K."/>
            <person name="Kudrna D."/>
            <person name="Kulathinal R.J."/>
            <person name="Kumar S."/>
            <person name="Kwok R."/>
            <person name="Lander E."/>
            <person name="Langley C.H."/>
            <person name="Lapoint R."/>
            <person name="Lazzaro B.P."/>
            <person name="Lee S.J."/>
            <person name="Levesque L."/>
            <person name="Li R."/>
            <person name="Lin C.F."/>
            <person name="Lin M.F."/>
            <person name="Lindblad-Toh K."/>
            <person name="Llopart A."/>
            <person name="Long M."/>
            <person name="Low L."/>
            <person name="Lozovsky E."/>
            <person name="Lu J."/>
            <person name="Luo M."/>
            <person name="Machado C.A."/>
            <person name="Makalowski W."/>
            <person name="Marzo M."/>
            <person name="Matsuda M."/>
            <person name="Matzkin L."/>
            <person name="McAllister B."/>
            <person name="McBride C.S."/>
            <person name="McKernan B."/>
            <person name="McKernan K."/>
            <person name="Mendez-Lago M."/>
            <person name="Minx P."/>
            <person name="Mollenhauer M.U."/>
            <person name="Montooth K."/>
            <person name="Mount S.M."/>
            <person name="Mu X."/>
            <person name="Myers E."/>
            <person name="Negre B."/>
            <person name="Newfeld S."/>
            <person name="Nielsen R."/>
            <person name="Noor M.A."/>
            <person name="O'Grady P."/>
            <person name="Pachter L."/>
            <person name="Papaceit M."/>
            <person name="Parisi M.J."/>
            <person name="Parisi M."/>
            <person name="Parts L."/>
            <person name="Pedersen J.S."/>
            <person name="Pesole G."/>
            <person name="Phillippy A.M."/>
            <person name="Ponting C.P."/>
            <person name="Pop M."/>
            <person name="Porcelli D."/>
            <person name="Powell J.R."/>
            <person name="Prohaska S."/>
            <person name="Pruitt K."/>
            <person name="Puig M."/>
            <person name="Quesneville H."/>
            <person name="Ram K.R."/>
            <person name="Rand D."/>
            <person name="Rasmussen M.D."/>
            <person name="Reed L.K."/>
            <person name="Reenan R."/>
            <person name="Reily A."/>
            <person name="Remington K.A."/>
            <person name="Rieger T.T."/>
            <person name="Ritchie M.G."/>
            <person name="Robin C."/>
            <person name="Rogers Y.H."/>
            <person name="Rohde C."/>
            <person name="Rozas J."/>
            <person name="Rubenfield M.J."/>
            <person name="Ruiz A."/>
            <person name="Russo S."/>
            <person name="Salzberg S.L."/>
            <person name="Sanchez-Gracia A."/>
            <person name="Saranga D.J."/>
            <person name="Sato H."/>
            <person name="Schaeffer S.W."/>
            <person name="Schatz M.C."/>
            <person name="Schlenke T."/>
            <person name="Schwartz R."/>
            <person name="Segarra C."/>
            <person name="Singh R.S."/>
            <person name="Sirot L."/>
            <person name="Sirota M."/>
            <person name="Sisneros N.B."/>
            <person name="Smith C.D."/>
            <person name="Smith T.F."/>
            <person name="Spieth J."/>
            <person name="Stage D.E."/>
            <person name="Stark A."/>
            <person name="Stephan W."/>
            <person name="Strausberg R.L."/>
            <person name="Strempel S."/>
            <person name="Sturgill D."/>
            <person name="Sutton G."/>
            <person name="Sutton G.G."/>
            <person name="Tao W."/>
            <person name="Teichmann S."/>
            <person name="Tobari Y.N."/>
            <person name="Tomimura Y."/>
            <person name="Tsolas J.M."/>
            <person name="Valente V.L."/>
            <person name="Venter E."/>
            <person name="Venter J.C."/>
            <person name="Vicario S."/>
            <person name="Vieira F.G."/>
            <person name="Vilella A.J."/>
            <person name="Villasante A."/>
            <person name="Walenz B."/>
            <person name="Wang J."/>
            <person name="Wasserman M."/>
            <person name="Watts T."/>
            <person name="Wilson D."/>
            <person name="Wilson R.K."/>
            <person name="Wing R.A."/>
            <person name="Wolfner M.F."/>
            <person name="Wong A."/>
            <person name="Wong G.K."/>
            <person name="Wu C.I."/>
            <person name="Wu G."/>
            <person name="Yamamoto D."/>
            <person name="Yang H.P."/>
            <person name="Yang S.P."/>
            <person name="Yorke J.A."/>
            <person name="Yoshida K."/>
            <person name="Zdobnov E."/>
            <person name="Zhang P."/>
            <person name="Zhang Y."/>
            <person name="Zimin A.V."/>
            <person name="Baldwin J."/>
            <person name="Abdouelleil A."/>
            <person name="Abdulkadir J."/>
            <person name="Abebe A."/>
            <person name="Abera B."/>
            <person name="Abreu J."/>
            <person name="Acer S.C."/>
            <person name="Aftuck L."/>
            <person name="Alexander A."/>
            <person name="An P."/>
            <person name="Anderson E."/>
            <person name="Anderson S."/>
            <person name="Arachi H."/>
            <person name="Azer M."/>
            <person name="Bachantsang P."/>
            <person name="Barry A."/>
            <person name="Bayul T."/>
            <person name="Berlin A."/>
            <person name="Bessette D."/>
            <person name="Bloom T."/>
            <person name="Blye J."/>
            <person name="Boguslavskiy L."/>
            <person name="Bonnet C."/>
            <person name="Boukhgalter B."/>
            <person name="Bourzgui I."/>
            <person name="Brown A."/>
            <person name="Cahill P."/>
            <person name="Channer S."/>
            <person name="Cheshatsang Y."/>
            <person name="Chuda L."/>
            <person name="Citroen M."/>
            <person name="Collymore A."/>
            <person name="Cooke P."/>
            <person name="Costello M."/>
            <person name="D'Aco K."/>
            <person name="Daza R."/>
            <person name="De Haan G."/>
            <person name="DeGray S."/>
            <person name="DeMaso C."/>
            <person name="Dhargay N."/>
            <person name="Dooley K."/>
            <person name="Dooley E."/>
            <person name="Doricent M."/>
            <person name="Dorje P."/>
            <person name="Dorjee K."/>
            <person name="Dupes A."/>
            <person name="Elong R."/>
            <person name="Falk J."/>
            <person name="Farina A."/>
            <person name="Faro S."/>
            <person name="Ferguson D."/>
            <person name="Fisher S."/>
            <person name="Foley C.D."/>
            <person name="Franke A."/>
            <person name="Friedrich D."/>
            <person name="Gadbois L."/>
            <person name="Gearin G."/>
            <person name="Gearin C.R."/>
            <person name="Giannoukos G."/>
            <person name="Goode T."/>
            <person name="Graham J."/>
            <person name="Grandbois E."/>
            <person name="Grewal S."/>
            <person name="Gyaltsen K."/>
            <person name="Hafez N."/>
            <person name="Hagos B."/>
            <person name="Hall J."/>
            <person name="Henson C."/>
            <person name="Hollinger A."/>
            <person name="Honan T."/>
            <person name="Huard M.D."/>
            <person name="Hughes L."/>
            <person name="Hurhula B."/>
            <person name="Husby M.E."/>
            <person name="Kamat A."/>
            <person name="Kanga B."/>
            <person name="Kashin S."/>
            <person name="Khazanovich D."/>
            <person name="Kisner P."/>
            <person name="Lance K."/>
            <person name="Lara M."/>
            <person name="Lee W."/>
            <person name="Lennon N."/>
            <person name="Letendre F."/>
            <person name="LeVine R."/>
            <person name="Lipovsky A."/>
            <person name="Liu X."/>
            <person name="Liu J."/>
            <person name="Liu S."/>
            <person name="Lokyitsang T."/>
            <person name="Lokyitsang Y."/>
            <person name="Lubonja R."/>
            <person name="Lui A."/>
            <person name="MacDonald P."/>
            <person name="Magnisalis V."/>
            <person name="Maru K."/>
            <person name="Matthews C."/>
            <person name="McCusker W."/>
            <person name="McDonough S."/>
            <person name="Mehta T."/>
            <person name="Meldrim J."/>
            <person name="Meneus L."/>
            <person name="Mihai O."/>
            <person name="Mihalev A."/>
            <person name="Mihova T."/>
            <person name="Mittelman R."/>
            <person name="Mlenga V."/>
            <person name="Montmayeur A."/>
            <person name="Mulrain L."/>
            <person name="Navidi A."/>
            <person name="Naylor J."/>
            <person name="Negash T."/>
            <person name="Nguyen T."/>
            <person name="Nguyen N."/>
            <person name="Nicol R."/>
            <person name="Norbu C."/>
            <person name="Norbu N."/>
            <person name="Novod N."/>
            <person name="O'Neill B."/>
            <person name="Osman S."/>
            <person name="Markiewicz E."/>
            <person name="Oyono O.L."/>
            <person name="Patti C."/>
            <person name="Phunkhang P."/>
            <person name="Pierre F."/>
            <person name="Priest M."/>
            <person name="Raghuraman S."/>
            <person name="Rege F."/>
            <person name="Reyes R."/>
            <person name="Rise C."/>
            <person name="Rogov P."/>
            <person name="Ross K."/>
            <person name="Ryan E."/>
            <person name="Settipalli S."/>
            <person name="Shea T."/>
            <person name="Sherpa N."/>
            <person name="Shi L."/>
            <person name="Shih D."/>
            <person name="Sparrow T."/>
            <person name="Spaulding J."/>
            <person name="Stalker J."/>
            <person name="Stange-Thomann N."/>
            <person name="Stavropoulos S."/>
            <person name="Stone C."/>
            <person name="Strader C."/>
            <person name="Tesfaye S."/>
            <person name="Thomson T."/>
            <person name="Thoulutsang Y."/>
            <person name="Thoulutsang D."/>
            <person name="Topham K."/>
            <person name="Topping I."/>
            <person name="Tsamla T."/>
            <person name="Vassiliev H."/>
            <person name="Vo A."/>
            <person name="Wangchuk T."/>
            <person name="Wangdi T."/>
            <person name="Weiand M."/>
            <person name="Wilkinson J."/>
            <person name="Wilson A."/>
            <person name="Yadav S."/>
            <person name="Young G."/>
            <person name="Yu Q."/>
            <person name="Zembek L."/>
            <person name="Zhong D."/>
            <person name="Zimmer A."/>
            <person name="Zwirko Z."/>
            <person name="Jaffe D.B."/>
            <person name="Alvarez P."/>
            <person name="Brockman W."/>
            <person name="Butler J."/>
            <person name="Chin C."/>
            <person name="Gnerre S."/>
            <person name="Grabherr M."/>
            <person name="Kleber M."/>
            <person name="Mauceli E."/>
            <person name="MacCallum I."/>
        </authorList>
    </citation>
    <scope>NUCLEOTIDE SEQUENCE [LARGE SCALE GENOMIC DNA]</scope>
    <source>
        <strain evidence="7">Tucson 15010-1051.87</strain>
    </source>
</reference>
<dbReference type="InterPro" id="IPR013818">
    <property type="entry name" value="Lipase"/>
</dbReference>
<dbReference type="OrthoDB" id="7907111at2759"/>
<evidence type="ECO:0000313" key="7">
    <source>
        <dbReference type="Proteomes" id="UP000008792"/>
    </source>
</evidence>
<gene>
    <name evidence="6" type="primary">Dvir\GJ20454</name>
    <name evidence="6" type="ORF">Dvir_GJ20454</name>
</gene>
<dbReference type="InterPro" id="IPR029058">
    <property type="entry name" value="AB_hydrolase_fold"/>
</dbReference>
<dbReference type="EMBL" id="CH940648">
    <property type="protein sequence ID" value="EDW61164.2"/>
    <property type="molecule type" value="Genomic_DNA"/>
</dbReference>
<keyword evidence="3" id="KW-0964">Secreted</keyword>
<dbReference type="Gene3D" id="3.40.50.1820">
    <property type="entry name" value="alpha/beta hydrolase"/>
    <property type="match status" value="1"/>
</dbReference>
<dbReference type="FunCoup" id="B4LNZ5">
    <property type="interactions" value="66"/>
</dbReference>
<dbReference type="HOGENOM" id="CLU_1355938_0_0_1"/>
<evidence type="ECO:0000256" key="4">
    <source>
        <dbReference type="RuleBase" id="RU004262"/>
    </source>
</evidence>
<accession>B4LNZ5</accession>
<evidence type="ECO:0000313" key="6">
    <source>
        <dbReference type="EMBL" id="EDW61164.2"/>
    </source>
</evidence>
<proteinExistence type="inferred from homology"/>
<dbReference type="Pfam" id="PF00151">
    <property type="entry name" value="Lipase"/>
    <property type="match status" value="1"/>
</dbReference>
<dbReference type="GO" id="GO:0016042">
    <property type="term" value="P:lipid catabolic process"/>
    <property type="evidence" value="ECO:0007669"/>
    <property type="project" value="TreeGrafter"/>
</dbReference>
<dbReference type="PANTHER" id="PTHR11610">
    <property type="entry name" value="LIPASE"/>
    <property type="match status" value="1"/>
</dbReference>
<sequence>MFVLTMYYKNILPKKYSESNSYLLLTRIIIWTFLICKVHSKLDQRYIGSMYGLQNETLVNQQRGIRLDVRKTLAIQFYKNNTKTLETYLPLTENKLDKSGCLPTDKFSIVLHGWIQSCSDEWAVALIERLSFYRRGCVICIDYSYVASSSYIRLYANFEYISEVIVSIVISLFQYGFDPSRGYLFGFSFGGQLASAVGRILQPQFTLQNIDTCDMAGPGFDPIDIDHSKAAKNVQCFHTSRDKGTLIYSCHRNIMLGSCGLSQPSVASQLHLGSHGLCVDIYINTFDYPFYALRKPPTECISFAKAANIPNDFTVGYQENFNKQVIGKIFVPTSLHYPYNLSKKELQLISRMNV</sequence>
<dbReference type="GO" id="GO:0005615">
    <property type="term" value="C:extracellular space"/>
    <property type="evidence" value="ECO:0007669"/>
    <property type="project" value="TreeGrafter"/>
</dbReference>
<evidence type="ECO:0000256" key="3">
    <source>
        <dbReference type="ARBA" id="ARBA00022525"/>
    </source>
</evidence>
<evidence type="ECO:0000256" key="2">
    <source>
        <dbReference type="ARBA" id="ARBA00010701"/>
    </source>
</evidence>
<dbReference type="SMR" id="B4LNZ5"/>